<proteinExistence type="predicted"/>
<name>A0A844KF00_9FIRM</name>
<gene>
    <name evidence="1" type="ORF">GMD21_08095</name>
</gene>
<dbReference type="Gene3D" id="2.60.40.1180">
    <property type="entry name" value="Golgi alpha-mannosidase II"/>
    <property type="match status" value="1"/>
</dbReference>
<dbReference type="EMBL" id="WNAF01000004">
    <property type="protein sequence ID" value="MTR76631.1"/>
    <property type="molecule type" value="Genomic_DNA"/>
</dbReference>
<dbReference type="SUPFAM" id="SSF51011">
    <property type="entry name" value="Glycosyl hydrolase domain"/>
    <property type="match status" value="1"/>
</dbReference>
<evidence type="ECO:0008006" key="3">
    <source>
        <dbReference type="Google" id="ProtNLM"/>
    </source>
</evidence>
<evidence type="ECO:0000313" key="1">
    <source>
        <dbReference type="EMBL" id="MTR76631.1"/>
    </source>
</evidence>
<dbReference type="RefSeq" id="WP_117498614.1">
    <property type="nucleotide sequence ID" value="NZ_DAWEFD010000003.1"/>
</dbReference>
<dbReference type="Proteomes" id="UP000448177">
    <property type="component" value="Unassembled WGS sequence"/>
</dbReference>
<sequence>MKSAKRERKYRKRLDTILNFYKKLIQLRKKLPVIANGTIRFLDEESEGVIGYVRELEGTKLVVLCNLCEEENKVVWQSEWDSYELLLGNYSDGKVDGTLRPYECKVMRSI</sequence>
<organism evidence="1 2">
    <name type="scientific">Mediterraneibacter faecis</name>
    <dbReference type="NCBI Taxonomy" id="592978"/>
    <lineage>
        <taxon>Bacteria</taxon>
        <taxon>Bacillati</taxon>
        <taxon>Bacillota</taxon>
        <taxon>Clostridia</taxon>
        <taxon>Lachnospirales</taxon>
        <taxon>Lachnospiraceae</taxon>
        <taxon>Mediterraneibacter</taxon>
    </lineage>
</organism>
<evidence type="ECO:0000313" key="2">
    <source>
        <dbReference type="Proteomes" id="UP000448177"/>
    </source>
</evidence>
<accession>A0A844KF00</accession>
<dbReference type="AlphaFoldDB" id="A0A844KF00"/>
<protein>
    <recommendedName>
        <fullName evidence="3">DUF3459 domain-containing protein</fullName>
    </recommendedName>
</protein>
<dbReference type="InterPro" id="IPR013780">
    <property type="entry name" value="Glyco_hydro_b"/>
</dbReference>
<keyword evidence="2" id="KW-1185">Reference proteome</keyword>
<reference evidence="1 2" key="1">
    <citation type="journal article" date="2019" name="Nat. Med.">
        <title>A library of human gut bacterial isolates paired with longitudinal multiomics data enables mechanistic microbiome research.</title>
        <authorList>
            <person name="Poyet M."/>
            <person name="Groussin M."/>
            <person name="Gibbons S.M."/>
            <person name="Avila-Pacheco J."/>
            <person name="Jiang X."/>
            <person name="Kearney S.M."/>
            <person name="Perrotta A.R."/>
            <person name="Berdy B."/>
            <person name="Zhao S."/>
            <person name="Lieberman T.D."/>
            <person name="Swanson P.K."/>
            <person name="Smith M."/>
            <person name="Roesemann S."/>
            <person name="Alexander J.E."/>
            <person name="Rich S.A."/>
            <person name="Livny J."/>
            <person name="Vlamakis H."/>
            <person name="Clish C."/>
            <person name="Bullock K."/>
            <person name="Deik A."/>
            <person name="Scott J."/>
            <person name="Pierce K.A."/>
            <person name="Xavier R.J."/>
            <person name="Alm E.J."/>
        </authorList>
    </citation>
    <scope>NUCLEOTIDE SEQUENCE [LARGE SCALE GENOMIC DNA]</scope>
    <source>
        <strain evidence="1 2">BIOML-A1</strain>
    </source>
</reference>
<comment type="caution">
    <text evidence="1">The sequence shown here is derived from an EMBL/GenBank/DDBJ whole genome shotgun (WGS) entry which is preliminary data.</text>
</comment>